<dbReference type="RefSeq" id="WP_223676871.1">
    <property type="nucleotide sequence ID" value="NZ_JAINZW010000006.1"/>
</dbReference>
<organism evidence="3 4">
    <name type="scientific">Novilysobacter selenitireducens</name>
    <dbReference type="NCBI Taxonomy" id="2872639"/>
    <lineage>
        <taxon>Bacteria</taxon>
        <taxon>Pseudomonadati</taxon>
        <taxon>Pseudomonadota</taxon>
        <taxon>Gammaproteobacteria</taxon>
        <taxon>Lysobacterales</taxon>
        <taxon>Lysobacteraceae</taxon>
        <taxon>Novilysobacter</taxon>
    </lineage>
</organism>
<dbReference type="Pfam" id="PF07007">
    <property type="entry name" value="LprI"/>
    <property type="match status" value="1"/>
</dbReference>
<dbReference type="Proteomes" id="UP001430954">
    <property type="component" value="Unassembled WGS sequence"/>
</dbReference>
<evidence type="ECO:0000259" key="2">
    <source>
        <dbReference type="Pfam" id="PF07007"/>
    </source>
</evidence>
<sequence>MAPRIAVVALAVLASLAAPPAAAAQDGADWPEGSAMHTAHLMAARRDVADTGLQAAHEALLAQVKSGGLDHMGTRLPVALQEAHVAWLAYRAPSCELFGAATGAGGMWPTVQALECENEVTEQRLRAVRDALACILALPVGERAAMQGECLFALAPRLPSSGA</sequence>
<comment type="caution">
    <text evidence="3">The sequence shown here is derived from an EMBL/GenBank/DDBJ whole genome shotgun (WGS) entry which is preliminary data.</text>
</comment>
<feature type="domain" description="Lysozyme inhibitor LprI-like N-terminal" evidence="2">
    <location>
        <begin position="39"/>
        <end position="126"/>
    </location>
</feature>
<keyword evidence="1" id="KW-0732">Signal</keyword>
<feature type="signal peptide" evidence="1">
    <location>
        <begin position="1"/>
        <end position="23"/>
    </location>
</feature>
<dbReference type="InterPro" id="IPR009739">
    <property type="entry name" value="LprI-like_N"/>
</dbReference>
<gene>
    <name evidence="3" type="ORF">K6753_12870</name>
</gene>
<dbReference type="EMBL" id="JAINZW010000006">
    <property type="protein sequence ID" value="MBZ4040424.1"/>
    <property type="molecule type" value="Genomic_DNA"/>
</dbReference>
<dbReference type="Gene3D" id="1.20.1270.180">
    <property type="match status" value="1"/>
</dbReference>
<evidence type="ECO:0000313" key="4">
    <source>
        <dbReference type="Proteomes" id="UP001430954"/>
    </source>
</evidence>
<keyword evidence="4" id="KW-1185">Reference proteome</keyword>
<feature type="chain" id="PRO_5047016797" evidence="1">
    <location>
        <begin position="24"/>
        <end position="163"/>
    </location>
</feature>
<proteinExistence type="predicted"/>
<reference evidence="3 4" key="1">
    <citation type="submission" date="2021-09" db="EMBL/GenBank/DDBJ databases">
        <title>Lysobacter sp. 13A isolated from the river sediment.</title>
        <authorList>
            <person name="Liu H."/>
            <person name="Li S."/>
            <person name="Mao S."/>
        </authorList>
    </citation>
    <scope>NUCLEOTIDE SEQUENCE [LARGE SCALE GENOMIC DNA]</scope>
    <source>
        <strain evidence="3 4">13A</strain>
    </source>
</reference>
<protein>
    <submittedName>
        <fullName evidence="3">DUF1311 domain-containing protein</fullName>
    </submittedName>
</protein>
<evidence type="ECO:0000256" key="1">
    <source>
        <dbReference type="SAM" id="SignalP"/>
    </source>
</evidence>
<evidence type="ECO:0000313" key="3">
    <source>
        <dbReference type="EMBL" id="MBZ4040424.1"/>
    </source>
</evidence>
<accession>A0ABS7T972</accession>
<name>A0ABS7T972_9GAMM</name>